<protein>
    <submittedName>
        <fullName evidence="2">Uncharacterized protein</fullName>
    </submittedName>
</protein>
<reference evidence="3" key="1">
    <citation type="submission" date="2023-08" db="EMBL/GenBank/DDBJ databases">
        <title>Rhodospirillaceae gen. nov., a novel taxon isolated from the Yangtze River Yuezi River estuary sludge.</title>
        <authorList>
            <person name="Ruan L."/>
        </authorList>
    </citation>
    <scope>NUCLEOTIDE SEQUENCE [LARGE SCALE GENOMIC DNA]</scope>
    <source>
        <strain evidence="3">R-7</strain>
    </source>
</reference>
<proteinExistence type="predicted"/>
<dbReference type="RefSeq" id="WP_379960894.1">
    <property type="nucleotide sequence ID" value="NZ_JAUYVI010000008.1"/>
</dbReference>
<dbReference type="EMBL" id="JAUYVI010000008">
    <property type="protein sequence ID" value="MDQ7250983.1"/>
    <property type="molecule type" value="Genomic_DNA"/>
</dbReference>
<evidence type="ECO:0000313" key="2">
    <source>
        <dbReference type="EMBL" id="MDQ7250983.1"/>
    </source>
</evidence>
<name>A0ABU0YTE0_9PROT</name>
<keyword evidence="1" id="KW-0732">Signal</keyword>
<evidence type="ECO:0000256" key="1">
    <source>
        <dbReference type="SAM" id="SignalP"/>
    </source>
</evidence>
<comment type="caution">
    <text evidence="2">The sequence shown here is derived from an EMBL/GenBank/DDBJ whole genome shotgun (WGS) entry which is preliminary data.</text>
</comment>
<feature type="signal peptide" evidence="1">
    <location>
        <begin position="1"/>
        <end position="24"/>
    </location>
</feature>
<organism evidence="2 3">
    <name type="scientific">Dongia sedimenti</name>
    <dbReference type="NCBI Taxonomy" id="3064282"/>
    <lineage>
        <taxon>Bacteria</taxon>
        <taxon>Pseudomonadati</taxon>
        <taxon>Pseudomonadota</taxon>
        <taxon>Alphaproteobacteria</taxon>
        <taxon>Rhodospirillales</taxon>
        <taxon>Dongiaceae</taxon>
        <taxon>Dongia</taxon>
    </lineage>
</organism>
<feature type="chain" id="PRO_5047100350" evidence="1">
    <location>
        <begin position="25"/>
        <end position="103"/>
    </location>
</feature>
<dbReference type="PROSITE" id="PS51257">
    <property type="entry name" value="PROKAR_LIPOPROTEIN"/>
    <property type="match status" value="1"/>
</dbReference>
<accession>A0ABU0YTE0</accession>
<dbReference type="Proteomes" id="UP001230156">
    <property type="component" value="Unassembled WGS sequence"/>
</dbReference>
<keyword evidence="3" id="KW-1185">Reference proteome</keyword>
<sequence>MTDLFKSVGLAAILIAGLACPAFAQNYADQLTPTPVIEPAGQRYILMVLDQPDRDLTHGRTKVNVLVDTKTGKTWLLEYARKPNSNEQGYVWSEVPFAKAPGE</sequence>
<evidence type="ECO:0000313" key="3">
    <source>
        <dbReference type="Proteomes" id="UP001230156"/>
    </source>
</evidence>
<gene>
    <name evidence="2" type="ORF">Q8A70_25070</name>
</gene>